<comment type="caution">
    <text evidence="5">The sequence shown here is derived from an EMBL/GenBank/DDBJ whole genome shotgun (WGS) entry which is preliminary data.</text>
</comment>
<keyword evidence="6" id="KW-1185">Reference proteome</keyword>
<keyword evidence="3" id="KW-0233">DNA recombination</keyword>
<comment type="similarity">
    <text evidence="1">Belongs to the 'phage' integrase family.</text>
</comment>
<reference evidence="5 6" key="1">
    <citation type="submission" date="2016-04" db="EMBL/GenBank/DDBJ databases">
        <title>First whole genome shotgun sequence of the bacterium Enteractinococcus sp. strain UASWS1574.</title>
        <authorList>
            <person name="Crovadore J."/>
            <person name="Chablais R."/>
            <person name="Lefort F."/>
        </authorList>
    </citation>
    <scope>NUCLEOTIDE SEQUENCE [LARGE SCALE GENOMIC DNA]</scope>
    <source>
        <strain evidence="5 6">UASWS1574</strain>
    </source>
</reference>
<evidence type="ECO:0000256" key="2">
    <source>
        <dbReference type="ARBA" id="ARBA00023125"/>
    </source>
</evidence>
<sequence>MNDYGFTSVFAHHLTQYLEFKLQLGFFGKSRIWHLQKFDAYCTQHGRTVFDRDTVEGWVTHHLQTNTYRSWFSYIRDFGRWLHTQGHDTAYVLSDRWIAGRSQSQPYLFSSSQIEQFFGAATQLTVHSPWRWQAAAFFGLMHCCGLRTGEARGLKTTHVDLTDGWLDIVSAKNNRSRRLPITDELIDLLAGCERATAEQFGADRDTFFVSAIGTPVSSVAVGVIFKHIWDQAGLGRPMQAKPPRPYDFRHHFAYANIERWRHNGQDIGALLPYLSRYMGHATFESTYYYIHTSPDFLDAYADITQHTGEILPEVGFQ</sequence>
<dbReference type="PANTHER" id="PTHR30349">
    <property type="entry name" value="PHAGE INTEGRASE-RELATED"/>
    <property type="match status" value="1"/>
</dbReference>
<dbReference type="Pfam" id="PF00589">
    <property type="entry name" value="Phage_integrase"/>
    <property type="match status" value="1"/>
</dbReference>
<dbReference type="GO" id="GO:0006310">
    <property type="term" value="P:DNA recombination"/>
    <property type="evidence" value="ECO:0007669"/>
    <property type="project" value="UniProtKB-KW"/>
</dbReference>
<evidence type="ECO:0000313" key="6">
    <source>
        <dbReference type="Proteomes" id="UP000078292"/>
    </source>
</evidence>
<dbReference type="Gene3D" id="1.10.443.10">
    <property type="entry name" value="Intergrase catalytic core"/>
    <property type="match status" value="1"/>
</dbReference>
<feature type="domain" description="Tyr recombinase" evidence="4">
    <location>
        <begin position="104"/>
        <end position="302"/>
    </location>
</feature>
<dbReference type="STRING" id="1837282.A6F49_05430"/>
<evidence type="ECO:0000259" key="4">
    <source>
        <dbReference type="PROSITE" id="PS51898"/>
    </source>
</evidence>
<dbReference type="InterPro" id="IPR050090">
    <property type="entry name" value="Tyrosine_recombinase_XerCD"/>
</dbReference>
<keyword evidence="2" id="KW-0238">DNA-binding</keyword>
<accession>A0A1B7M1X6</accession>
<dbReference type="GO" id="GO:0003677">
    <property type="term" value="F:DNA binding"/>
    <property type="evidence" value="ECO:0007669"/>
    <property type="project" value="UniProtKB-KW"/>
</dbReference>
<organism evidence="5 6">
    <name type="scientific">Enteractinococcus helveticum</name>
    <dbReference type="NCBI Taxonomy" id="1837282"/>
    <lineage>
        <taxon>Bacteria</taxon>
        <taxon>Bacillati</taxon>
        <taxon>Actinomycetota</taxon>
        <taxon>Actinomycetes</taxon>
        <taxon>Micrococcales</taxon>
        <taxon>Micrococcaceae</taxon>
    </lineage>
</organism>
<dbReference type="RefSeq" id="WP_043056913.1">
    <property type="nucleotide sequence ID" value="NZ_LXEY01000010.1"/>
</dbReference>
<gene>
    <name evidence="5" type="ORF">A6F49_05430</name>
</gene>
<proteinExistence type="inferred from homology"/>
<dbReference type="PANTHER" id="PTHR30349:SF41">
    <property type="entry name" value="INTEGRASE_RECOMBINASE PROTEIN MJ0367-RELATED"/>
    <property type="match status" value="1"/>
</dbReference>
<dbReference type="AlphaFoldDB" id="A0A1B7M1X6"/>
<evidence type="ECO:0000256" key="3">
    <source>
        <dbReference type="ARBA" id="ARBA00023172"/>
    </source>
</evidence>
<dbReference type="InterPro" id="IPR013762">
    <property type="entry name" value="Integrase-like_cat_sf"/>
</dbReference>
<name>A0A1B7M1X6_9MICC</name>
<evidence type="ECO:0000256" key="1">
    <source>
        <dbReference type="ARBA" id="ARBA00008857"/>
    </source>
</evidence>
<dbReference type="GO" id="GO:0015074">
    <property type="term" value="P:DNA integration"/>
    <property type="evidence" value="ECO:0007669"/>
    <property type="project" value="InterPro"/>
</dbReference>
<dbReference type="EMBL" id="LXEY01000010">
    <property type="protein sequence ID" value="OAV62607.1"/>
    <property type="molecule type" value="Genomic_DNA"/>
</dbReference>
<dbReference type="Proteomes" id="UP000078292">
    <property type="component" value="Unassembled WGS sequence"/>
</dbReference>
<evidence type="ECO:0000313" key="5">
    <source>
        <dbReference type="EMBL" id="OAV62607.1"/>
    </source>
</evidence>
<dbReference type="PROSITE" id="PS51898">
    <property type="entry name" value="TYR_RECOMBINASE"/>
    <property type="match status" value="1"/>
</dbReference>
<dbReference type="SUPFAM" id="SSF56349">
    <property type="entry name" value="DNA breaking-rejoining enzymes"/>
    <property type="match status" value="1"/>
</dbReference>
<dbReference type="InterPro" id="IPR002104">
    <property type="entry name" value="Integrase_catalytic"/>
</dbReference>
<dbReference type="OrthoDB" id="5464621at2"/>
<protein>
    <submittedName>
        <fullName evidence="5">Integrase</fullName>
    </submittedName>
</protein>
<dbReference type="InterPro" id="IPR011010">
    <property type="entry name" value="DNA_brk_join_enz"/>
</dbReference>